<dbReference type="Pfam" id="PF00210">
    <property type="entry name" value="Ferritin"/>
    <property type="match status" value="1"/>
</dbReference>
<evidence type="ECO:0000313" key="5">
    <source>
        <dbReference type="Proteomes" id="UP001302374"/>
    </source>
</evidence>
<sequence length="160" mass="19307">MDKRIEYAVNELINAELWSANLYLSLQVYFEEQQLAELASWVNLQSQDNMSRICRMIESIYRSKGSVLIREMKRDAWDWNNTLHALNELIKHEKYMAEQIEILLVLTENVDVAFHAFVREIYLQKRFTSRIFIELLHIFTQEKRWRLPLNIDLNNRENES</sequence>
<feature type="domain" description="Ferritin-like diiron" evidence="1">
    <location>
        <begin position="1"/>
        <end position="143"/>
    </location>
</feature>
<keyword evidence="5" id="KW-1185">Reference proteome</keyword>
<dbReference type="RefSeq" id="WP_118302168.1">
    <property type="nucleotide sequence ID" value="NZ_BMPA01000007.1"/>
</dbReference>
<dbReference type="SUPFAM" id="SSF47240">
    <property type="entry name" value="Ferritin-like"/>
    <property type="match status" value="1"/>
</dbReference>
<dbReference type="Proteomes" id="UP000576368">
    <property type="component" value="Unassembled WGS sequence"/>
</dbReference>
<dbReference type="GO" id="GO:0008199">
    <property type="term" value="F:ferric iron binding"/>
    <property type="evidence" value="ECO:0007669"/>
    <property type="project" value="InterPro"/>
</dbReference>
<protein>
    <submittedName>
        <fullName evidence="2">Ferritin</fullName>
        <ecNumber evidence="2">1.16.3.2</ecNumber>
    </submittedName>
</protein>
<gene>
    <name evidence="3" type="ORF">F1644_02500</name>
    <name evidence="2" type="ORF">GGR15_002190</name>
</gene>
<dbReference type="EC" id="1.16.3.2" evidence="2"/>
<dbReference type="PROSITE" id="PS50905">
    <property type="entry name" value="FERRITIN_LIKE"/>
    <property type="match status" value="1"/>
</dbReference>
<accession>A0A7X5YDV9</accession>
<evidence type="ECO:0000259" key="1">
    <source>
        <dbReference type="PROSITE" id="PS50905"/>
    </source>
</evidence>
<name>A0A7X5YDV9_9BACT</name>
<dbReference type="InterPro" id="IPR008331">
    <property type="entry name" value="Ferritin_DPS_dom"/>
</dbReference>
<organism evidence="2 4">
    <name type="scientific">Butyricimonas paravirosa</name>
    <dbReference type="NCBI Taxonomy" id="1472417"/>
    <lineage>
        <taxon>Bacteria</taxon>
        <taxon>Pseudomonadati</taxon>
        <taxon>Bacteroidota</taxon>
        <taxon>Bacteroidia</taxon>
        <taxon>Bacteroidales</taxon>
        <taxon>Odoribacteraceae</taxon>
        <taxon>Butyricimonas</taxon>
    </lineage>
</organism>
<evidence type="ECO:0000313" key="4">
    <source>
        <dbReference type="Proteomes" id="UP000576368"/>
    </source>
</evidence>
<dbReference type="Gene3D" id="1.20.1260.10">
    <property type="match status" value="1"/>
</dbReference>
<dbReference type="EMBL" id="CP043839">
    <property type="protein sequence ID" value="WOF11212.1"/>
    <property type="molecule type" value="Genomic_DNA"/>
</dbReference>
<keyword evidence="2" id="KW-0560">Oxidoreductase</keyword>
<dbReference type="AlphaFoldDB" id="A0A7X5YDV9"/>
<reference evidence="2 4" key="2">
    <citation type="submission" date="2020-03" db="EMBL/GenBank/DDBJ databases">
        <title>Genomic Encyclopedia of Type Strains, Phase IV (KMG-IV): sequencing the most valuable type-strain genomes for metagenomic binning, comparative biology and taxonomic classification.</title>
        <authorList>
            <person name="Goeker M."/>
        </authorList>
    </citation>
    <scope>NUCLEOTIDE SEQUENCE [LARGE SCALE GENOMIC DNA]</scope>
    <source>
        <strain evidence="2 4">DSM 105722</strain>
    </source>
</reference>
<dbReference type="GO" id="GO:0016491">
    <property type="term" value="F:oxidoreductase activity"/>
    <property type="evidence" value="ECO:0007669"/>
    <property type="project" value="UniProtKB-KW"/>
</dbReference>
<dbReference type="Proteomes" id="UP001302374">
    <property type="component" value="Chromosome"/>
</dbReference>
<dbReference type="EMBL" id="JAATLI010000007">
    <property type="protein sequence ID" value="NJC18563.1"/>
    <property type="molecule type" value="Genomic_DNA"/>
</dbReference>
<proteinExistence type="predicted"/>
<evidence type="ECO:0000313" key="3">
    <source>
        <dbReference type="EMBL" id="WOF11212.1"/>
    </source>
</evidence>
<dbReference type="InterPro" id="IPR012347">
    <property type="entry name" value="Ferritin-like"/>
</dbReference>
<evidence type="ECO:0000313" key="2">
    <source>
        <dbReference type="EMBL" id="NJC18563.1"/>
    </source>
</evidence>
<dbReference type="InterPro" id="IPR009078">
    <property type="entry name" value="Ferritin-like_SF"/>
</dbReference>
<dbReference type="GeneID" id="86890134"/>
<dbReference type="InterPro" id="IPR009040">
    <property type="entry name" value="Ferritin-like_diiron"/>
</dbReference>
<reference evidence="3 5" key="1">
    <citation type="submission" date="2019-09" db="EMBL/GenBank/DDBJ databases">
        <title>Butyricimonas paravirosa DSM 105722 (=214-4 = JCM 18677 = CCUG 65563).</title>
        <authorList>
            <person name="Le Roy T."/>
            <person name="Cani P.D."/>
        </authorList>
    </citation>
    <scope>NUCLEOTIDE SEQUENCE [LARGE SCALE GENOMIC DNA]</scope>
    <source>
        <strain evidence="3 5">DSM 105722</strain>
    </source>
</reference>